<gene>
    <name evidence="4" type="ORF">AB835_04875</name>
</gene>
<protein>
    <recommendedName>
        <fullName evidence="3">Response regulatory domain-containing protein</fullName>
    </recommendedName>
</protein>
<dbReference type="Pfam" id="PF00072">
    <property type="entry name" value="Response_reg"/>
    <property type="match status" value="1"/>
</dbReference>
<feature type="domain" description="Response regulatory" evidence="3">
    <location>
        <begin position="8"/>
        <end position="119"/>
    </location>
</feature>
<dbReference type="InterPro" id="IPR050595">
    <property type="entry name" value="Bact_response_regulator"/>
</dbReference>
<proteinExistence type="predicted"/>
<reference evidence="4 5" key="1">
    <citation type="journal article" date="2016" name="Appl. Environ. Microbiol.">
        <title>Lack of Overt Genome Reduction in the Bryostatin-Producing Bryozoan Symbiont "Candidatus Endobugula sertula".</title>
        <authorList>
            <person name="Miller I.J."/>
            <person name="Vanee N."/>
            <person name="Fong S.S."/>
            <person name="Lim-Fong G.E."/>
            <person name="Kwan J.C."/>
        </authorList>
    </citation>
    <scope>NUCLEOTIDE SEQUENCE [LARGE SCALE GENOMIC DNA]</scope>
    <source>
        <strain evidence="4">AB1-4</strain>
    </source>
</reference>
<evidence type="ECO:0000313" key="5">
    <source>
        <dbReference type="Proteomes" id="UP000242502"/>
    </source>
</evidence>
<evidence type="ECO:0000313" key="4">
    <source>
        <dbReference type="EMBL" id="ODS24213.1"/>
    </source>
</evidence>
<dbReference type="Proteomes" id="UP000242502">
    <property type="component" value="Unassembled WGS sequence"/>
</dbReference>
<evidence type="ECO:0000256" key="2">
    <source>
        <dbReference type="PROSITE-ProRule" id="PRU00169"/>
    </source>
</evidence>
<dbReference type="SUPFAM" id="SSF52172">
    <property type="entry name" value="CheY-like"/>
    <property type="match status" value="1"/>
</dbReference>
<dbReference type="InterPro" id="IPR011006">
    <property type="entry name" value="CheY-like_superfamily"/>
</dbReference>
<keyword evidence="1" id="KW-0597">Phosphoprotein</keyword>
<dbReference type="GO" id="GO:0000160">
    <property type="term" value="P:phosphorelay signal transduction system"/>
    <property type="evidence" value="ECO:0007669"/>
    <property type="project" value="InterPro"/>
</dbReference>
<evidence type="ECO:0000256" key="1">
    <source>
        <dbReference type="ARBA" id="ARBA00022553"/>
    </source>
</evidence>
<dbReference type="EMBL" id="MDLC01000012">
    <property type="protein sequence ID" value="ODS24213.1"/>
    <property type="molecule type" value="Genomic_DNA"/>
</dbReference>
<accession>A0A1D2QRP9</accession>
<dbReference type="PANTHER" id="PTHR44591:SF25">
    <property type="entry name" value="CHEMOTAXIS TWO-COMPONENT RESPONSE REGULATOR"/>
    <property type="match status" value="1"/>
</dbReference>
<dbReference type="PROSITE" id="PS50110">
    <property type="entry name" value="RESPONSE_REGULATORY"/>
    <property type="match status" value="1"/>
</dbReference>
<sequence length="139" mass="15970">MKKKKSTTIYLMDDDHSVYDSMSLLLSHINIQLDFFKHIHELQQSIDKTPPLCLLIELNLKPYCGLDIYQSLSVPPPTIFLSTYCNTKMAVKVMQTGAIDLIEKPFSEQRLITSIKNIIDKPNHSPSRTFVHDKSKFNS</sequence>
<name>A0A1D2QRP9_9GAMM</name>
<evidence type="ECO:0000259" key="3">
    <source>
        <dbReference type="PROSITE" id="PS50110"/>
    </source>
</evidence>
<dbReference type="PANTHER" id="PTHR44591">
    <property type="entry name" value="STRESS RESPONSE REGULATOR PROTEIN 1"/>
    <property type="match status" value="1"/>
</dbReference>
<dbReference type="STRING" id="62101.AB835_04875"/>
<dbReference type="AlphaFoldDB" id="A0A1D2QRP9"/>
<dbReference type="InterPro" id="IPR001789">
    <property type="entry name" value="Sig_transdc_resp-reg_receiver"/>
</dbReference>
<comment type="caution">
    <text evidence="2">Lacks conserved residue(s) required for the propagation of feature annotation.</text>
</comment>
<comment type="caution">
    <text evidence="4">The sequence shown here is derived from an EMBL/GenBank/DDBJ whole genome shotgun (WGS) entry which is preliminary data.</text>
</comment>
<dbReference type="Gene3D" id="3.40.50.2300">
    <property type="match status" value="1"/>
</dbReference>
<dbReference type="SMART" id="SM00448">
    <property type="entry name" value="REC"/>
    <property type="match status" value="1"/>
</dbReference>
<organism evidence="4 5">
    <name type="scientific">Candidatus Endobugula sertula</name>
    <name type="common">Bugula neritina bacterial symbiont</name>
    <dbReference type="NCBI Taxonomy" id="62101"/>
    <lineage>
        <taxon>Bacteria</taxon>
        <taxon>Pseudomonadati</taxon>
        <taxon>Pseudomonadota</taxon>
        <taxon>Gammaproteobacteria</taxon>
        <taxon>Cellvibrionales</taxon>
        <taxon>Cellvibrionaceae</taxon>
        <taxon>Candidatus Endobugula</taxon>
    </lineage>
</organism>